<comment type="caution">
    <text evidence="2">The sequence shown here is derived from an EMBL/GenBank/DDBJ whole genome shotgun (WGS) entry which is preliminary data.</text>
</comment>
<evidence type="ECO:0000256" key="1">
    <source>
        <dbReference type="SAM" id="MobiDB-lite"/>
    </source>
</evidence>
<feature type="region of interest" description="Disordered" evidence="1">
    <location>
        <begin position="1"/>
        <end position="51"/>
    </location>
</feature>
<evidence type="ECO:0000313" key="3">
    <source>
        <dbReference type="Proteomes" id="UP000649955"/>
    </source>
</evidence>
<gene>
    <name evidence="2" type="ORF">GCM10017567_71350</name>
</gene>
<dbReference type="EMBL" id="BNAW01000047">
    <property type="protein sequence ID" value="GHG39722.1"/>
    <property type="molecule type" value="Genomic_DNA"/>
</dbReference>
<organism evidence="2 3">
    <name type="scientific">Amycolatopsis bullii</name>
    <dbReference type="NCBI Taxonomy" id="941987"/>
    <lineage>
        <taxon>Bacteria</taxon>
        <taxon>Bacillati</taxon>
        <taxon>Actinomycetota</taxon>
        <taxon>Actinomycetes</taxon>
        <taxon>Pseudonocardiales</taxon>
        <taxon>Pseudonocardiaceae</taxon>
        <taxon>Amycolatopsis</taxon>
    </lineage>
</organism>
<sequence>MAVQMRRAASGAPSDEGPDGLPRAVECGSGRGVINSGARRRKRPPEPGTVTVRVRSGVIAAAGPVF</sequence>
<protein>
    <submittedName>
        <fullName evidence="2">Uncharacterized protein</fullName>
    </submittedName>
</protein>
<accession>A0ABQ3KNB8</accession>
<proteinExistence type="predicted"/>
<name>A0ABQ3KNB8_9PSEU</name>
<dbReference type="Proteomes" id="UP000649955">
    <property type="component" value="Unassembled WGS sequence"/>
</dbReference>
<evidence type="ECO:0000313" key="2">
    <source>
        <dbReference type="EMBL" id="GHG39722.1"/>
    </source>
</evidence>
<keyword evidence="3" id="KW-1185">Reference proteome</keyword>
<reference evidence="3" key="1">
    <citation type="journal article" date="2019" name="Int. J. Syst. Evol. Microbiol.">
        <title>The Global Catalogue of Microorganisms (GCM) 10K type strain sequencing project: providing services to taxonomists for standard genome sequencing and annotation.</title>
        <authorList>
            <consortium name="The Broad Institute Genomics Platform"/>
            <consortium name="The Broad Institute Genome Sequencing Center for Infectious Disease"/>
            <person name="Wu L."/>
            <person name="Ma J."/>
        </authorList>
    </citation>
    <scope>NUCLEOTIDE SEQUENCE [LARGE SCALE GENOMIC DNA]</scope>
    <source>
        <strain evidence="3">CGMCC 4.7680</strain>
    </source>
</reference>